<dbReference type="SUPFAM" id="SSF47323">
    <property type="entry name" value="Anticodon-binding domain of a subclass of class I aminoacyl-tRNA synthetases"/>
    <property type="match status" value="1"/>
</dbReference>
<evidence type="ECO:0000256" key="15">
    <source>
        <dbReference type="ARBA" id="ARBA00047364"/>
    </source>
</evidence>
<evidence type="ECO:0000256" key="7">
    <source>
        <dbReference type="ARBA" id="ARBA00022598"/>
    </source>
</evidence>
<dbReference type="CDD" id="cd07957">
    <property type="entry name" value="Anticodon_Ia_Met"/>
    <property type="match status" value="1"/>
</dbReference>
<evidence type="ECO:0000256" key="11">
    <source>
        <dbReference type="ARBA" id="ARBA00022840"/>
    </source>
</evidence>
<keyword evidence="10 16" id="KW-0862">Zinc</keyword>
<evidence type="ECO:0000256" key="1">
    <source>
        <dbReference type="ARBA" id="ARBA00003314"/>
    </source>
</evidence>
<evidence type="ECO:0000256" key="2">
    <source>
        <dbReference type="ARBA" id="ARBA00004496"/>
    </source>
</evidence>
<evidence type="ECO:0000256" key="12">
    <source>
        <dbReference type="ARBA" id="ARBA00022884"/>
    </source>
</evidence>
<comment type="subunit">
    <text evidence="4 16">Homodimer.</text>
</comment>
<evidence type="ECO:0000256" key="13">
    <source>
        <dbReference type="ARBA" id="ARBA00022917"/>
    </source>
</evidence>
<dbReference type="InterPro" id="IPR014758">
    <property type="entry name" value="Met-tRNA_synth"/>
</dbReference>
<dbReference type="InterPro" id="IPR033911">
    <property type="entry name" value="MetRS_core"/>
</dbReference>
<reference evidence="18 19" key="1">
    <citation type="submission" date="2023-07" db="EMBL/GenBank/DDBJ databases">
        <title>Sorghum-associated microbial communities from plants grown in Nebraska, USA.</title>
        <authorList>
            <person name="Schachtman D."/>
        </authorList>
    </citation>
    <scope>NUCLEOTIDE SEQUENCE [LARGE SCALE GENOMIC DNA]</scope>
    <source>
        <strain evidence="18 19">DS1607</strain>
    </source>
</reference>
<feature type="short sequence motif" description="'KMSKS' region" evidence="16">
    <location>
        <begin position="345"/>
        <end position="349"/>
    </location>
</feature>
<dbReference type="InterPro" id="IPR004495">
    <property type="entry name" value="Met-tRNA-synth_bsu_C"/>
</dbReference>
<dbReference type="NCBIfam" id="NF001100">
    <property type="entry name" value="PRK00133.1"/>
    <property type="match status" value="1"/>
</dbReference>
<name>A0ABT9S646_9BURK</name>
<dbReference type="NCBIfam" id="TIGR00398">
    <property type="entry name" value="metG"/>
    <property type="match status" value="1"/>
</dbReference>
<dbReference type="PROSITE" id="PS50886">
    <property type="entry name" value="TRBD"/>
    <property type="match status" value="1"/>
</dbReference>
<evidence type="ECO:0000256" key="10">
    <source>
        <dbReference type="ARBA" id="ARBA00022833"/>
    </source>
</evidence>
<feature type="binding site" evidence="16">
    <location>
        <position position="145"/>
    </location>
    <ligand>
        <name>Zn(2+)</name>
        <dbReference type="ChEBI" id="CHEBI:29105"/>
    </ligand>
</feature>
<dbReference type="InterPro" id="IPR002547">
    <property type="entry name" value="tRNA-bd_dom"/>
</dbReference>
<comment type="subcellular location">
    <subcellularLocation>
        <location evidence="2 16">Cytoplasm</location>
    </subcellularLocation>
</comment>
<dbReference type="InterPro" id="IPR001412">
    <property type="entry name" value="aa-tRNA-synth_I_CS"/>
</dbReference>
<keyword evidence="14 16" id="KW-0030">Aminoacyl-tRNA synthetase</keyword>
<dbReference type="Proteomes" id="UP001226867">
    <property type="component" value="Unassembled WGS sequence"/>
</dbReference>
<dbReference type="SUPFAM" id="SSF52374">
    <property type="entry name" value="Nucleotidylyl transferase"/>
    <property type="match status" value="1"/>
</dbReference>
<keyword evidence="9 16" id="KW-0547">Nucleotide-binding</keyword>
<evidence type="ECO:0000256" key="14">
    <source>
        <dbReference type="ARBA" id="ARBA00023146"/>
    </source>
</evidence>
<dbReference type="PANTHER" id="PTHR45765">
    <property type="entry name" value="METHIONINE--TRNA LIGASE"/>
    <property type="match status" value="1"/>
</dbReference>
<dbReference type="EMBL" id="JAUSRO010000006">
    <property type="protein sequence ID" value="MDP9899833.1"/>
    <property type="molecule type" value="Genomic_DNA"/>
</dbReference>
<feature type="binding site" evidence="16">
    <location>
        <position position="158"/>
    </location>
    <ligand>
        <name>Zn(2+)</name>
        <dbReference type="ChEBI" id="CHEBI:29105"/>
    </ligand>
</feature>
<dbReference type="InterPro" id="IPR014729">
    <property type="entry name" value="Rossmann-like_a/b/a_fold"/>
</dbReference>
<dbReference type="Gene3D" id="1.10.730.10">
    <property type="entry name" value="Isoleucyl-tRNA Synthetase, Domain 1"/>
    <property type="match status" value="1"/>
</dbReference>
<dbReference type="CDD" id="cd02800">
    <property type="entry name" value="tRNA_bind_EcMetRS_like"/>
    <property type="match status" value="1"/>
</dbReference>
<dbReference type="GO" id="GO:0004825">
    <property type="term" value="F:methionine-tRNA ligase activity"/>
    <property type="evidence" value="ECO:0007669"/>
    <property type="project" value="UniProtKB-EC"/>
</dbReference>
<comment type="catalytic activity">
    <reaction evidence="15 16">
        <text>tRNA(Met) + L-methionine + ATP = L-methionyl-tRNA(Met) + AMP + diphosphate</text>
        <dbReference type="Rhea" id="RHEA:13481"/>
        <dbReference type="Rhea" id="RHEA-COMP:9667"/>
        <dbReference type="Rhea" id="RHEA-COMP:9698"/>
        <dbReference type="ChEBI" id="CHEBI:30616"/>
        <dbReference type="ChEBI" id="CHEBI:33019"/>
        <dbReference type="ChEBI" id="CHEBI:57844"/>
        <dbReference type="ChEBI" id="CHEBI:78442"/>
        <dbReference type="ChEBI" id="CHEBI:78530"/>
        <dbReference type="ChEBI" id="CHEBI:456215"/>
        <dbReference type="EC" id="6.1.1.10"/>
    </reaction>
</comment>
<dbReference type="PROSITE" id="PS00178">
    <property type="entry name" value="AA_TRNA_LIGASE_I"/>
    <property type="match status" value="1"/>
</dbReference>
<evidence type="ECO:0000256" key="16">
    <source>
        <dbReference type="HAMAP-Rule" id="MF_00098"/>
    </source>
</evidence>
<dbReference type="Pfam" id="PF19303">
    <property type="entry name" value="Anticodon_3"/>
    <property type="match status" value="1"/>
</dbReference>
<feature type="binding site" evidence="16">
    <location>
        <position position="348"/>
    </location>
    <ligand>
        <name>ATP</name>
        <dbReference type="ChEBI" id="CHEBI:30616"/>
    </ligand>
</feature>
<feature type="short sequence motif" description="'HIGH' region" evidence="16">
    <location>
        <begin position="13"/>
        <end position="23"/>
    </location>
</feature>
<dbReference type="PRINTS" id="PR01041">
    <property type="entry name" value="TRNASYNTHMET"/>
</dbReference>
<dbReference type="EC" id="6.1.1.10" evidence="16"/>
<dbReference type="PANTHER" id="PTHR45765:SF1">
    <property type="entry name" value="METHIONINE--TRNA LIGASE, CYTOPLASMIC"/>
    <property type="match status" value="1"/>
</dbReference>
<dbReference type="Pfam" id="PF09334">
    <property type="entry name" value="tRNA-synt_1g"/>
    <property type="match status" value="1"/>
</dbReference>
<keyword evidence="13 16" id="KW-0648">Protein biosynthesis</keyword>
<dbReference type="Gene3D" id="3.40.50.620">
    <property type="entry name" value="HUPs"/>
    <property type="match status" value="1"/>
</dbReference>
<evidence type="ECO:0000256" key="8">
    <source>
        <dbReference type="ARBA" id="ARBA00022723"/>
    </source>
</evidence>
<accession>A0ABT9S646</accession>
<comment type="caution">
    <text evidence="18">The sequence shown here is derived from an EMBL/GenBank/DDBJ whole genome shotgun (WGS) entry which is preliminary data.</text>
</comment>
<keyword evidence="19" id="KW-1185">Reference proteome</keyword>
<keyword evidence="7 16" id="KW-0436">Ligase</keyword>
<keyword evidence="8 16" id="KW-0479">Metal-binding</keyword>
<evidence type="ECO:0000313" key="18">
    <source>
        <dbReference type="EMBL" id="MDP9899833.1"/>
    </source>
</evidence>
<evidence type="ECO:0000256" key="6">
    <source>
        <dbReference type="ARBA" id="ARBA00022555"/>
    </source>
</evidence>
<evidence type="ECO:0000256" key="5">
    <source>
        <dbReference type="ARBA" id="ARBA00022490"/>
    </source>
</evidence>
<dbReference type="InterPro" id="IPR029038">
    <property type="entry name" value="MetRS_Zn"/>
</dbReference>
<keyword evidence="11 16" id="KW-0067">ATP-binding</keyword>
<dbReference type="Gene3D" id="2.40.50.140">
    <property type="entry name" value="Nucleic acid-binding proteins"/>
    <property type="match status" value="1"/>
</dbReference>
<evidence type="ECO:0000256" key="9">
    <source>
        <dbReference type="ARBA" id="ARBA00022741"/>
    </source>
</evidence>
<dbReference type="InterPro" id="IPR009080">
    <property type="entry name" value="tRNAsynth_Ia_anticodon-bd"/>
</dbReference>
<dbReference type="InterPro" id="IPR015413">
    <property type="entry name" value="Methionyl/Leucyl_tRNA_Synth"/>
</dbReference>
<feature type="binding site" evidence="16">
    <location>
        <position position="148"/>
    </location>
    <ligand>
        <name>Zn(2+)</name>
        <dbReference type="ChEBI" id="CHEBI:29105"/>
    </ligand>
</feature>
<dbReference type="InterPro" id="IPR041872">
    <property type="entry name" value="Anticodon_Met"/>
</dbReference>
<dbReference type="RefSeq" id="WP_307689659.1">
    <property type="nucleotide sequence ID" value="NZ_JAUSRO010000006.1"/>
</dbReference>
<proteinExistence type="inferred from homology"/>
<comment type="function">
    <text evidence="1 16">Is required not only for elongation of protein synthesis but also for the initiation of all mRNA translation through initiator tRNA(fMet) aminoacylation.</text>
</comment>
<dbReference type="InterPro" id="IPR023458">
    <property type="entry name" value="Met-tRNA_ligase_1"/>
</dbReference>
<dbReference type="Gene3D" id="2.20.28.20">
    <property type="entry name" value="Methionyl-tRNA synthetase, Zn-domain"/>
    <property type="match status" value="1"/>
</dbReference>
<dbReference type="SUPFAM" id="SSF57770">
    <property type="entry name" value="Methionyl-tRNA synthetase (MetRS), Zn-domain"/>
    <property type="match status" value="1"/>
</dbReference>
<dbReference type="SUPFAM" id="SSF50249">
    <property type="entry name" value="Nucleic acid-binding proteins"/>
    <property type="match status" value="1"/>
</dbReference>
<comment type="similarity">
    <text evidence="3 16">Belongs to the class-I aminoacyl-tRNA synthetase family. MetG type 1 subfamily.</text>
</comment>
<keyword evidence="12 16" id="KW-0694">RNA-binding</keyword>
<protein>
    <recommendedName>
        <fullName evidence="16">Methionine--tRNA ligase</fullName>
        <ecNumber evidence="16">6.1.1.10</ecNumber>
    </recommendedName>
    <alternativeName>
        <fullName evidence="16">Methionyl-tRNA synthetase</fullName>
        <shortName evidence="16">MetRS</shortName>
    </alternativeName>
</protein>
<evidence type="ECO:0000259" key="17">
    <source>
        <dbReference type="PROSITE" id="PS50886"/>
    </source>
</evidence>
<dbReference type="HAMAP" id="MF_00098">
    <property type="entry name" value="Met_tRNA_synth_type1"/>
    <property type="match status" value="1"/>
</dbReference>
<comment type="cofactor">
    <cofactor evidence="16">
        <name>Zn(2+)</name>
        <dbReference type="ChEBI" id="CHEBI:29105"/>
    </cofactor>
    <text evidence="16">Binds 1 zinc ion per subunit.</text>
</comment>
<feature type="domain" description="TRNA-binding" evidence="17">
    <location>
        <begin position="597"/>
        <end position="703"/>
    </location>
</feature>
<dbReference type="InterPro" id="IPR012340">
    <property type="entry name" value="NA-bd_OB-fold"/>
</dbReference>
<dbReference type="NCBIfam" id="TIGR00399">
    <property type="entry name" value="metG_C_term"/>
    <property type="match status" value="1"/>
</dbReference>
<feature type="binding site" evidence="16">
    <location>
        <position position="161"/>
    </location>
    <ligand>
        <name>Zn(2+)</name>
        <dbReference type="ChEBI" id="CHEBI:29105"/>
    </ligand>
</feature>
<evidence type="ECO:0000313" key="19">
    <source>
        <dbReference type="Proteomes" id="UP001226867"/>
    </source>
</evidence>
<evidence type="ECO:0000256" key="3">
    <source>
        <dbReference type="ARBA" id="ARBA00008258"/>
    </source>
</evidence>
<dbReference type="Pfam" id="PF01588">
    <property type="entry name" value="tRNA_bind"/>
    <property type="match status" value="1"/>
</dbReference>
<organism evidence="18 19">
    <name type="scientific">Variovorax ginsengisoli</name>
    <dbReference type="NCBI Taxonomy" id="363844"/>
    <lineage>
        <taxon>Bacteria</taxon>
        <taxon>Pseudomonadati</taxon>
        <taxon>Pseudomonadota</taxon>
        <taxon>Betaproteobacteria</taxon>
        <taxon>Burkholderiales</taxon>
        <taxon>Comamonadaceae</taxon>
        <taxon>Variovorax</taxon>
    </lineage>
</organism>
<evidence type="ECO:0000256" key="4">
    <source>
        <dbReference type="ARBA" id="ARBA00011738"/>
    </source>
</evidence>
<sequence length="703" mass="77463">MPQRKLFVTTALPYANGKFHIGHIMEYIQADIWVRFQRMTGAQVDFVCADDAHGAAITIAADKAGITPQAFVAEIAAGRKPYLDGFHIAFDNWSSTDSPENHQLAQEIYRDLRDKAGLISTKSVEQFYDPEKRMFLADRFIKGECPNCHAKDQYGDNCEVCGAVYAPTELINPYSALSGAKPELRSSDHFFFKLSDPRCEAFLKEWTAAAGHVQPEVQNKIREWLYKDDEGKGGLGDWDISRDAPYFGIEIPDAPGKYFYVWMDAPVGYLASLKNLLDKRCIEAGGDGISYTEYMADPDLEQVHFIGKDIITFHTLFWPAMLYFSGRKAPDAIHVHGHLTVSGEKMSKSRGTGIDPLRYLSIGLNPEHLRYYLAAKLSGRNEDIDFNPEDFVARVNSDLVGKYINIASRAAGFIGKRFAGQLGTVTADGAELLAHLRSQAPDIRALYDGRDTARALRETMALADRVNEYVDANKPWELAKKEGMEARLHDVCTVCIEAFRLLTLYLKPVLPALAASVESFLKIAPLEWRDADGALHAGHVISDYKHLMQRVDPKVLDTLFEPAEVPAVAATDANAAAATPATLPGGEAIAPTITIDDFVKVDLRIAKIVACEPVEGSTKLLRLTLDAGEGRLRNVFSGIASAYQPEQLTGKLTVLVANLAPRKMKFGISEGMVLAASHADEKAQPGIHVLEPWPGATPGMRIH</sequence>
<keyword evidence="6 16" id="KW-0820">tRNA-binding</keyword>
<gene>
    <name evidence="16" type="primary">metG</name>
    <name evidence="18" type="ORF">J2W36_002084</name>
</gene>
<keyword evidence="5 16" id="KW-0963">Cytoplasm</keyword>
<dbReference type="CDD" id="cd00814">
    <property type="entry name" value="MetRS_core"/>
    <property type="match status" value="1"/>
</dbReference>